<dbReference type="Proteomes" id="UP000887580">
    <property type="component" value="Unplaced"/>
</dbReference>
<organism evidence="1 2">
    <name type="scientific">Panagrolaimus sp. PS1159</name>
    <dbReference type="NCBI Taxonomy" id="55785"/>
    <lineage>
        <taxon>Eukaryota</taxon>
        <taxon>Metazoa</taxon>
        <taxon>Ecdysozoa</taxon>
        <taxon>Nematoda</taxon>
        <taxon>Chromadorea</taxon>
        <taxon>Rhabditida</taxon>
        <taxon>Tylenchina</taxon>
        <taxon>Panagrolaimomorpha</taxon>
        <taxon>Panagrolaimoidea</taxon>
        <taxon>Panagrolaimidae</taxon>
        <taxon>Panagrolaimus</taxon>
    </lineage>
</organism>
<evidence type="ECO:0000313" key="1">
    <source>
        <dbReference type="Proteomes" id="UP000887580"/>
    </source>
</evidence>
<proteinExistence type="predicted"/>
<protein>
    <submittedName>
        <fullName evidence="2">Uncharacterized protein</fullName>
    </submittedName>
</protein>
<reference evidence="2" key="1">
    <citation type="submission" date="2022-11" db="UniProtKB">
        <authorList>
            <consortium name="WormBaseParasite"/>
        </authorList>
    </citation>
    <scope>IDENTIFICATION</scope>
</reference>
<name>A0AC35GHE9_9BILA</name>
<evidence type="ECO:0000313" key="2">
    <source>
        <dbReference type="WBParaSite" id="PS1159_v2.g5213.t1"/>
    </source>
</evidence>
<accession>A0AC35GHE9</accession>
<dbReference type="WBParaSite" id="PS1159_v2.g5213.t1">
    <property type="protein sequence ID" value="PS1159_v2.g5213.t1"/>
    <property type="gene ID" value="PS1159_v2.g5213"/>
</dbReference>
<sequence length="355" mass="40381">MPENRRPGSARPCRRRKRLSKTSCMDEDVFQIDTNYYNPEPKISSTRTTSRSDYGSSNSANISPMDKNPNGMEIGSMPTSNRSPNRQPLINMQQMRSFNIDGSGKIVDCGFHYGRISTKPLTPRMSGSRRATCPEIWLSRELEKKDAINVALRIYGAETVGKKSLIKQMSAHADISGKYDESSIGPDDLLTQSRTINFMMNDKEIELDIIHGSGLGKDLFDEVPTIYIIMYSIDNRESFAKAAQTMFRLYGNKSQKLSVLLVGNKIDLQRKRKVTSIEGKMLSKIYKCGFIEVSVLLTMNMDSIWKEIIRKIQPFANECERINERRESRGTLKARIVERGRRFAKSCETLVAKIF</sequence>